<dbReference type="Pfam" id="PF14501">
    <property type="entry name" value="HATPase_c_5"/>
    <property type="match status" value="1"/>
</dbReference>
<keyword evidence="1" id="KW-0472">Membrane</keyword>
<dbReference type="EMBL" id="CACRUA010000009">
    <property type="protein sequence ID" value="VYT92598.1"/>
    <property type="molecule type" value="Genomic_DNA"/>
</dbReference>
<dbReference type="CDD" id="cd16935">
    <property type="entry name" value="HATPase_AgrC-ComD-like"/>
    <property type="match status" value="1"/>
</dbReference>
<dbReference type="AlphaFoldDB" id="A0A6N3AQY9"/>
<dbReference type="GO" id="GO:0042802">
    <property type="term" value="F:identical protein binding"/>
    <property type="evidence" value="ECO:0007669"/>
    <property type="project" value="TreeGrafter"/>
</dbReference>
<dbReference type="PANTHER" id="PTHR40448">
    <property type="entry name" value="TWO-COMPONENT SENSOR HISTIDINE KINASE"/>
    <property type="match status" value="1"/>
</dbReference>
<evidence type="ECO:0000313" key="3">
    <source>
        <dbReference type="EMBL" id="VYT92598.1"/>
    </source>
</evidence>
<evidence type="ECO:0000256" key="1">
    <source>
        <dbReference type="SAM" id="Phobius"/>
    </source>
</evidence>
<feature type="domain" description="Sensor histidine kinase NatK-like C-terminal" evidence="2">
    <location>
        <begin position="458"/>
        <end position="557"/>
    </location>
</feature>
<keyword evidence="1" id="KW-1133">Transmembrane helix</keyword>
<feature type="transmembrane region" description="Helical" evidence="1">
    <location>
        <begin position="225"/>
        <end position="245"/>
    </location>
</feature>
<accession>A0A6N3AQY9</accession>
<name>A0A6N3AQY9_CLOSY</name>
<feature type="transmembrane region" description="Helical" evidence="1">
    <location>
        <begin position="199"/>
        <end position="218"/>
    </location>
</feature>
<keyword evidence="3" id="KW-0808">Transferase</keyword>
<dbReference type="PANTHER" id="PTHR40448:SF1">
    <property type="entry name" value="TWO-COMPONENT SENSOR HISTIDINE KINASE"/>
    <property type="match status" value="1"/>
</dbReference>
<dbReference type="GO" id="GO:0016301">
    <property type="term" value="F:kinase activity"/>
    <property type="evidence" value="ECO:0007669"/>
    <property type="project" value="UniProtKB-KW"/>
</dbReference>
<feature type="transmembrane region" description="Helical" evidence="1">
    <location>
        <begin position="134"/>
        <end position="154"/>
    </location>
</feature>
<sequence>MAPGEFDGHEPFYTYLGEYGGFEAGGRGSLPHGCATYRLTVLLPQEEKTYALELPEIYSSSRVWINGSLASRLGDVDNPLAAPSVRTGMVSFQAAGQAEIVVQAADSRHYYSGMVYPPAFGSVNAVLNLISFRFLRTGLMVVSSFTVGLLYLLIGLKIRAERNRMVLFALTSFSFSLFAAYPLFHLFGAGFWSYRLEDISFYLFLTAAASLHCTLCNITGRPRRIVLGFSAAPVLLVLAVPPLLGHSLNAMLVYSLVLGCIKMILFGWLIITAMLNREQTDSMNCLLLSGLCAIAAGLFCQEAAPVFEPVRFGWQTENAAFIFIILLAGGLWYDMVKASTERAVLSENIRHMKRQFSLQEENYRLISDSFEETRRMRHDLRHHMNTLRELAGHQRYKDLAEYLDGFASAPADTGSLFLCENQAAGAVLSYYRQLAMQKQVPLELKVSLPRELKLEGWNLGVLFGNLIENAIEASEKLPYEKRSVKVHSRIASGNLLISVRNNWDGNFHASAPGGQIYSSKHSGPGIGLASVRNLVNEKGGQFYLAPGDPEFEVSIVLWRQTIA</sequence>
<dbReference type="Gene3D" id="3.30.565.10">
    <property type="entry name" value="Histidine kinase-like ATPase, C-terminal domain"/>
    <property type="match status" value="1"/>
</dbReference>
<protein>
    <submittedName>
        <fullName evidence="3">Sensory histidine kinase DcuS</fullName>
    </submittedName>
</protein>
<evidence type="ECO:0000259" key="2">
    <source>
        <dbReference type="Pfam" id="PF14501"/>
    </source>
</evidence>
<feature type="transmembrane region" description="Helical" evidence="1">
    <location>
        <begin position="166"/>
        <end position="187"/>
    </location>
</feature>
<gene>
    <name evidence="3" type="ORF">CSLFYP84_00927</name>
</gene>
<organism evidence="3">
    <name type="scientific">Clostridium symbiosum</name>
    <name type="common">Bacteroides symbiosus</name>
    <dbReference type="NCBI Taxonomy" id="1512"/>
    <lineage>
        <taxon>Bacteria</taxon>
        <taxon>Bacillati</taxon>
        <taxon>Bacillota</taxon>
        <taxon>Clostridia</taxon>
        <taxon>Lachnospirales</taxon>
        <taxon>Lachnospiraceae</taxon>
        <taxon>Otoolea</taxon>
    </lineage>
</organism>
<feature type="transmembrane region" description="Helical" evidence="1">
    <location>
        <begin position="251"/>
        <end position="273"/>
    </location>
</feature>
<proteinExistence type="predicted"/>
<keyword evidence="3" id="KW-0418">Kinase</keyword>
<dbReference type="RefSeq" id="WP_021642024.1">
    <property type="nucleotide sequence ID" value="NZ_CACRUA010000009.1"/>
</dbReference>
<keyword evidence="1" id="KW-0812">Transmembrane</keyword>
<reference evidence="3" key="1">
    <citation type="submission" date="2019-11" db="EMBL/GenBank/DDBJ databases">
        <authorList>
            <person name="Feng L."/>
        </authorList>
    </citation>
    <scope>NUCLEOTIDE SEQUENCE</scope>
    <source>
        <strain evidence="3">CsymbiosumLFYP84</strain>
    </source>
</reference>
<dbReference type="InterPro" id="IPR036890">
    <property type="entry name" value="HATPase_C_sf"/>
</dbReference>
<dbReference type="InterPro" id="IPR032834">
    <property type="entry name" value="NatK-like_C"/>
</dbReference>
<feature type="transmembrane region" description="Helical" evidence="1">
    <location>
        <begin position="319"/>
        <end position="336"/>
    </location>
</feature>
<feature type="transmembrane region" description="Helical" evidence="1">
    <location>
        <begin position="285"/>
        <end position="307"/>
    </location>
</feature>
<dbReference type="SUPFAM" id="SSF55874">
    <property type="entry name" value="ATPase domain of HSP90 chaperone/DNA topoisomerase II/histidine kinase"/>
    <property type="match status" value="1"/>
</dbReference>